<keyword evidence="1" id="KW-0472">Membrane</keyword>
<feature type="transmembrane region" description="Helical" evidence="1">
    <location>
        <begin position="6"/>
        <end position="26"/>
    </location>
</feature>
<reference evidence="2 3" key="1">
    <citation type="journal article" date="2000" name="Nature">
        <title>The genome sequence of the plant pathogen Xylella fastidiosa.</title>
        <authorList>
            <person name="Simpson A.J."/>
            <person name="Reinach F.C."/>
            <person name="Arruda P."/>
            <person name="Abreu F.A."/>
            <person name="Acencio M."/>
            <person name="Alvarenga R."/>
            <person name="Alves L.M."/>
            <person name="Araya J.E."/>
            <person name="Baia G.S."/>
            <person name="Baptista C.S."/>
            <person name="Barros M.H."/>
            <person name="Bonaccorsi E.D."/>
            <person name="Bordin S."/>
            <person name="Bove J.M."/>
            <person name="Briones M.R."/>
            <person name="Bueno M.R."/>
            <person name="Camargo A.A."/>
            <person name="Camargo L.E."/>
            <person name="Carraro D.M."/>
            <person name="Carrer H."/>
            <person name="Colauto N.B."/>
            <person name="Colombo C."/>
            <person name="Costa F.F."/>
            <person name="Costa M.C."/>
            <person name="Costa-Neto C.M."/>
            <person name="Coutinho L.L."/>
            <person name="Cristofani M."/>
            <person name="Dias-Neto E."/>
            <person name="Docena C."/>
            <person name="El-Dorry H."/>
            <person name="Facincani A.P."/>
            <person name="Ferreira A.J."/>
            <person name="Ferreira V.C."/>
            <person name="Ferro J.A."/>
            <person name="Fraga J.S."/>
            <person name="Franca S.C."/>
            <person name="Franco M.C."/>
            <person name="Frohme M."/>
            <person name="Furlan L.R."/>
            <person name="Garnier M."/>
            <person name="Goldman G.H."/>
            <person name="Goldman M.H."/>
            <person name="Gomes S.L."/>
            <person name="Gruber A."/>
            <person name="Ho P.L."/>
            <person name="Hoheisel J.D."/>
            <person name="Junqueira M.L."/>
            <person name="Kemper E.L."/>
            <person name="Kitajima J.P."/>
            <person name="Krieger J.E."/>
            <person name="Kuramae E.E."/>
            <person name="Laigret F."/>
            <person name="Lambais M.R."/>
            <person name="Leite L.C."/>
            <person name="Lemos E.G."/>
            <person name="Lemos M.V."/>
            <person name="Lopes S.A."/>
            <person name="Lopes C.R."/>
            <person name="Machado J.A."/>
            <person name="Machado M.A."/>
            <person name="Madeira A.M."/>
            <person name="Madeira H.M."/>
            <person name="Marino C.L."/>
            <person name="Marques M.V."/>
            <person name="Martins E.A."/>
            <person name="Martins E.M."/>
            <person name="Matsukuma A.Y."/>
            <person name="Menck C.F."/>
            <person name="Miracca E.C."/>
            <person name="Miyaki C.Y."/>
            <person name="Monteriro-Vitorello C.B."/>
            <person name="Moon D.H."/>
            <person name="Nagai M.A."/>
            <person name="Nascimento A.L."/>
            <person name="Netto L.E."/>
            <person name="Nhani A.Jr."/>
            <person name="Nobrega F.G."/>
            <person name="Nunes L.R."/>
            <person name="Oliveira M.A."/>
            <person name="de Oliveira M.C."/>
            <person name="de Oliveira R.C."/>
            <person name="Palmieri D.A."/>
            <person name="Paris A."/>
            <person name="Peixoto B.R."/>
            <person name="Pereira G.A."/>
            <person name="Pereira H.A.Jr."/>
            <person name="Pesquero J.B."/>
            <person name="Quaggio R.B."/>
            <person name="Roberto P.G."/>
            <person name="Rodrigues V."/>
            <person name="de M Rosa A.J."/>
            <person name="de Rosa V.E.Jr."/>
            <person name="de Sa R.G."/>
            <person name="Santelli R.V."/>
            <person name="Sawasaki H.E."/>
            <person name="da Silva A.C."/>
            <person name="da Silva A.M."/>
            <person name="da Silva F.R."/>
            <person name="da Silva W.A.Jr."/>
            <person name="da Silveira J.F."/>
            <person name="Silvestri M.L."/>
            <person name="Siqueira W.J."/>
            <person name="de Souza A.A."/>
            <person name="de Souza A.P."/>
            <person name="Terenzi M.F."/>
            <person name="Truffi D."/>
            <person name="Tsai S.M."/>
            <person name="Tsuhako M.H."/>
            <person name="Vallada H."/>
            <person name="Van Sluys M.A."/>
            <person name="Verjovski-Almeida S."/>
            <person name="Vettore A.L."/>
            <person name="Zago M.A."/>
            <person name="Zatz M."/>
            <person name="Meidanis J."/>
            <person name="Setubal J.C."/>
        </authorList>
    </citation>
    <scope>NUCLEOTIDE SEQUENCE [LARGE SCALE GENOMIC DNA]</scope>
    <source>
        <strain evidence="2 3">9a5c</strain>
    </source>
</reference>
<dbReference type="PIR" id="F82592">
    <property type="entry name" value="F82592"/>
</dbReference>
<protein>
    <submittedName>
        <fullName evidence="2">Uncharacterized protein</fullName>
    </submittedName>
</protein>
<dbReference type="HOGENOM" id="CLU_199176_0_0_6"/>
<keyword evidence="1" id="KW-1133">Transmembrane helix</keyword>
<proteinExistence type="predicted"/>
<keyword evidence="1" id="KW-0812">Transmembrane</keyword>
<evidence type="ECO:0000313" key="2">
    <source>
        <dbReference type="EMBL" id="AAF84965.1"/>
    </source>
</evidence>
<sequence length="76" mass="8750">MCLSRSEFVWIVIMLLVSGAGVRLLLFEKTFEKTSGYPQMGRIRARVMSSTKRCVFPVSSCFIRKCEFFLEAIFTV</sequence>
<accession>Q9PBH8</accession>
<organism evidence="2 3">
    <name type="scientific">Xylella fastidiosa (strain 9a5c)</name>
    <dbReference type="NCBI Taxonomy" id="160492"/>
    <lineage>
        <taxon>Bacteria</taxon>
        <taxon>Pseudomonadati</taxon>
        <taxon>Pseudomonadota</taxon>
        <taxon>Gammaproteobacteria</taxon>
        <taxon>Lysobacterales</taxon>
        <taxon>Lysobacteraceae</taxon>
        <taxon>Xylella</taxon>
    </lineage>
</organism>
<dbReference type="EMBL" id="AE003849">
    <property type="protein sequence ID" value="AAF84965.1"/>
    <property type="molecule type" value="Genomic_DNA"/>
</dbReference>
<dbReference type="Proteomes" id="UP000000812">
    <property type="component" value="Chromosome"/>
</dbReference>
<name>Q9PBH8_XYLFA</name>
<dbReference type="KEGG" id="xfa:XF_2166"/>
<gene>
    <name evidence="2" type="ordered locus">XF_2166</name>
</gene>
<dbReference type="AlphaFoldDB" id="Q9PBH8"/>
<evidence type="ECO:0000313" key="3">
    <source>
        <dbReference type="Proteomes" id="UP000000812"/>
    </source>
</evidence>
<evidence type="ECO:0000256" key="1">
    <source>
        <dbReference type="SAM" id="Phobius"/>
    </source>
</evidence>